<dbReference type="InterPro" id="IPR036770">
    <property type="entry name" value="Ankyrin_rpt-contain_sf"/>
</dbReference>
<feature type="compositionally biased region" description="Low complexity" evidence="2">
    <location>
        <begin position="505"/>
        <end position="515"/>
    </location>
</feature>
<proteinExistence type="predicted"/>
<accession>A0A9P8D282</accession>
<feature type="compositionally biased region" description="Polar residues" evidence="2">
    <location>
        <begin position="418"/>
        <end position="438"/>
    </location>
</feature>
<evidence type="ECO:0000313" key="3">
    <source>
        <dbReference type="EMBL" id="KAG9327149.1"/>
    </source>
</evidence>
<organism evidence="3 4">
    <name type="scientific">Mortierella alpina</name>
    <name type="common">Oleaginous fungus</name>
    <name type="synonym">Mortierella renispora</name>
    <dbReference type="NCBI Taxonomy" id="64518"/>
    <lineage>
        <taxon>Eukaryota</taxon>
        <taxon>Fungi</taxon>
        <taxon>Fungi incertae sedis</taxon>
        <taxon>Mucoromycota</taxon>
        <taxon>Mortierellomycotina</taxon>
        <taxon>Mortierellomycetes</taxon>
        <taxon>Mortierellales</taxon>
        <taxon>Mortierellaceae</taxon>
        <taxon>Mortierella</taxon>
    </lineage>
</organism>
<protein>
    <recommendedName>
        <fullName evidence="5">Protein YOP1</fullName>
    </recommendedName>
</protein>
<feature type="compositionally biased region" description="Low complexity" evidence="2">
    <location>
        <begin position="603"/>
        <end position="612"/>
    </location>
</feature>
<reference evidence="3" key="1">
    <citation type="submission" date="2021-07" db="EMBL/GenBank/DDBJ databases">
        <title>Draft genome of Mortierella alpina, strain LL118, isolated from an aspen leaf litter sample.</title>
        <authorList>
            <person name="Yang S."/>
            <person name="Vinatzer B.A."/>
        </authorList>
    </citation>
    <scope>NUCLEOTIDE SEQUENCE</scope>
    <source>
        <strain evidence="3">LL118</strain>
    </source>
</reference>
<evidence type="ECO:0000313" key="4">
    <source>
        <dbReference type="Proteomes" id="UP000717515"/>
    </source>
</evidence>
<evidence type="ECO:0008006" key="5">
    <source>
        <dbReference type="Google" id="ProtNLM"/>
    </source>
</evidence>
<comment type="caution">
    <text evidence="3">The sequence shown here is derived from an EMBL/GenBank/DDBJ whole genome shotgun (WGS) entry which is preliminary data.</text>
</comment>
<dbReference type="PANTHER" id="PTHR12300:SF117">
    <property type="entry name" value="LP05237P-RELATED"/>
    <property type="match status" value="1"/>
</dbReference>
<keyword evidence="1" id="KW-0040">ANK repeat</keyword>
<dbReference type="AlphaFoldDB" id="A0A9P8D282"/>
<evidence type="ECO:0000256" key="1">
    <source>
        <dbReference type="PROSITE-ProRule" id="PRU00023"/>
    </source>
</evidence>
<evidence type="ECO:0000256" key="2">
    <source>
        <dbReference type="SAM" id="MobiDB-lite"/>
    </source>
</evidence>
<dbReference type="InterPro" id="IPR004345">
    <property type="entry name" value="TB2_DP1_HVA22"/>
</dbReference>
<dbReference type="PROSITE" id="PS50088">
    <property type="entry name" value="ANK_REPEAT"/>
    <property type="match status" value="1"/>
</dbReference>
<dbReference type="Pfam" id="PF00023">
    <property type="entry name" value="Ank"/>
    <property type="match status" value="1"/>
</dbReference>
<dbReference type="Proteomes" id="UP000717515">
    <property type="component" value="Unassembled WGS sequence"/>
</dbReference>
<feature type="repeat" description="ANK" evidence="1">
    <location>
        <begin position="202"/>
        <end position="234"/>
    </location>
</feature>
<sequence>MNLELHHILAPLSRSNSARINFLLIRYRHNYVKAVIKGLRWKFFDLELLSALDRLYSRATQRKSEASVRQQLHAEALLSTQGGVSWLDAAASTIPPPVAPAAPSTPSSLESKEPPRKKRKKYQIPIPESYLSMGVMGDHSRSSSPTDPHRSSSTTDSTDSLEIVREIPLPKNFAMPRRIFKSSSYLPLIRQLLSRGGSPSYPSHYPLVRASQRGDVDMVRLLLSFGAPPDMKAVQQACVEEKDDVLDLFLEIGVKPDTQCLSVCVEKGKTRMIDRLLKLGVVPDLKTYPAYASYKAINSRDHTRLTAWLMYWSVMGIFTLAEVVLDTFVFWLPFYYEIKMLFVLWMILPQTQGSIYLYQTFVDPYLSQHEREIDQTLKDIQKQAMAMGMQYIKQAIQIIQNFALDIYKKSQNQDAASSLSVNSVNPSDRSAPSSSAFQHDNADPAATHHPDAPQLSAAHGYISWAYHVMSPKLAAAATMASETIARQMPARPLPQPPVNLYAARTSSLASTSSSREPSISGQADNALGIHSTTVSPTERAQLEQLSSRLNAAAQSSAVESGSLRNRKISLYEIDGAEDTVISSSSSSTAGGHGFGHVSEDSRGSSSYSGLSRPTGAAPAYTP</sequence>
<feature type="region of interest" description="Disordered" evidence="2">
    <location>
        <begin position="418"/>
        <end position="452"/>
    </location>
</feature>
<dbReference type="PANTHER" id="PTHR12300">
    <property type="entry name" value="HVA22-LIKE PROTEINS"/>
    <property type="match status" value="1"/>
</dbReference>
<name>A0A9P8D282_MORAP</name>
<dbReference type="Gene3D" id="1.25.40.20">
    <property type="entry name" value="Ankyrin repeat-containing domain"/>
    <property type="match status" value="1"/>
</dbReference>
<dbReference type="SUPFAM" id="SSF48403">
    <property type="entry name" value="Ankyrin repeat"/>
    <property type="match status" value="1"/>
</dbReference>
<feature type="region of interest" description="Disordered" evidence="2">
    <location>
        <begin position="505"/>
        <end position="526"/>
    </location>
</feature>
<dbReference type="Pfam" id="PF03134">
    <property type="entry name" value="TB2_DP1_HVA22"/>
    <property type="match status" value="1"/>
</dbReference>
<feature type="compositionally biased region" description="Basic and acidic residues" evidence="2">
    <location>
        <begin position="440"/>
        <end position="451"/>
    </location>
</feature>
<gene>
    <name evidence="3" type="ORF">KVV02_000865</name>
</gene>
<feature type="compositionally biased region" description="Low complexity" evidence="2">
    <location>
        <begin position="142"/>
        <end position="160"/>
    </location>
</feature>
<dbReference type="InterPro" id="IPR002110">
    <property type="entry name" value="Ankyrin_rpt"/>
</dbReference>
<dbReference type="EMBL" id="JAIFTL010000008">
    <property type="protein sequence ID" value="KAG9327149.1"/>
    <property type="molecule type" value="Genomic_DNA"/>
</dbReference>
<feature type="region of interest" description="Disordered" evidence="2">
    <location>
        <begin position="97"/>
        <end position="162"/>
    </location>
</feature>
<feature type="region of interest" description="Disordered" evidence="2">
    <location>
        <begin position="580"/>
        <end position="622"/>
    </location>
</feature>